<name>A0A453E6S4_AEGTS</name>
<evidence type="ECO:0000313" key="2">
    <source>
        <dbReference type="Proteomes" id="UP000015105"/>
    </source>
</evidence>
<dbReference type="AlphaFoldDB" id="A0A453E6S4"/>
<sequence length="144" mass="16342">MASPSDAHSAASGGGGVTAAKTDLEDFFDQLDLNEEEFEDVVIDEDDPELQESARWLALARVHTEKTFSQGAFYKDMRAAWNPTQSVRFRPVDPNRFVVQASCLGDWERMMMHGPWLFRNWAVLLCPYDGFSRTEDVSIIHMPI</sequence>
<accession>A0A453E6S4</accession>
<dbReference type="Gramene" id="AET3Gv20241900.1">
    <property type="protein sequence ID" value="AET3Gv20241900.1"/>
    <property type="gene ID" value="AET3Gv20241900"/>
</dbReference>
<evidence type="ECO:0000313" key="1">
    <source>
        <dbReference type="EnsemblPlants" id="AET3Gv20241900.1"/>
    </source>
</evidence>
<dbReference type="EnsemblPlants" id="AET3Gv20241900.1">
    <property type="protein sequence ID" value="AET3Gv20241900.1"/>
    <property type="gene ID" value="AET3Gv20241900"/>
</dbReference>
<proteinExistence type="predicted"/>
<dbReference type="STRING" id="200361.A0A453E6S4"/>
<reference evidence="1" key="4">
    <citation type="submission" date="2019-03" db="UniProtKB">
        <authorList>
            <consortium name="EnsemblPlants"/>
        </authorList>
    </citation>
    <scope>IDENTIFICATION</scope>
</reference>
<protein>
    <submittedName>
        <fullName evidence="1">Uncharacterized protein</fullName>
    </submittedName>
</protein>
<organism evidence="1 2">
    <name type="scientific">Aegilops tauschii subsp. strangulata</name>
    <name type="common">Goatgrass</name>
    <dbReference type="NCBI Taxonomy" id="200361"/>
    <lineage>
        <taxon>Eukaryota</taxon>
        <taxon>Viridiplantae</taxon>
        <taxon>Streptophyta</taxon>
        <taxon>Embryophyta</taxon>
        <taxon>Tracheophyta</taxon>
        <taxon>Spermatophyta</taxon>
        <taxon>Magnoliopsida</taxon>
        <taxon>Liliopsida</taxon>
        <taxon>Poales</taxon>
        <taxon>Poaceae</taxon>
        <taxon>BOP clade</taxon>
        <taxon>Pooideae</taxon>
        <taxon>Triticodae</taxon>
        <taxon>Triticeae</taxon>
        <taxon>Triticinae</taxon>
        <taxon>Aegilops</taxon>
    </lineage>
</organism>
<dbReference type="Proteomes" id="UP000015105">
    <property type="component" value="Chromosome 3D"/>
</dbReference>
<reference evidence="1" key="5">
    <citation type="journal article" date="2021" name="G3 (Bethesda)">
        <title>Aegilops tauschii genome assembly Aet v5.0 features greater sequence contiguity and improved annotation.</title>
        <authorList>
            <person name="Wang L."/>
            <person name="Zhu T."/>
            <person name="Rodriguez J.C."/>
            <person name="Deal K.R."/>
            <person name="Dubcovsky J."/>
            <person name="McGuire P.E."/>
            <person name="Lux T."/>
            <person name="Spannagl M."/>
            <person name="Mayer K.F.X."/>
            <person name="Baldrich P."/>
            <person name="Meyers B.C."/>
            <person name="Huo N."/>
            <person name="Gu Y.Q."/>
            <person name="Zhou H."/>
            <person name="Devos K.M."/>
            <person name="Bennetzen J.L."/>
            <person name="Unver T."/>
            <person name="Budak H."/>
            <person name="Gulick P.J."/>
            <person name="Galiba G."/>
            <person name="Kalapos B."/>
            <person name="Nelson D.R."/>
            <person name="Li P."/>
            <person name="You F.M."/>
            <person name="Luo M.C."/>
            <person name="Dvorak J."/>
        </authorList>
    </citation>
    <scope>NUCLEOTIDE SEQUENCE [LARGE SCALE GENOMIC DNA]</scope>
    <source>
        <strain evidence="1">cv. AL8/78</strain>
    </source>
</reference>
<reference evidence="2" key="1">
    <citation type="journal article" date="2014" name="Science">
        <title>Ancient hybridizations among the ancestral genomes of bread wheat.</title>
        <authorList>
            <consortium name="International Wheat Genome Sequencing Consortium,"/>
            <person name="Marcussen T."/>
            <person name="Sandve S.R."/>
            <person name="Heier L."/>
            <person name="Spannagl M."/>
            <person name="Pfeifer M."/>
            <person name="Jakobsen K.S."/>
            <person name="Wulff B.B."/>
            <person name="Steuernagel B."/>
            <person name="Mayer K.F."/>
            <person name="Olsen O.A."/>
        </authorList>
    </citation>
    <scope>NUCLEOTIDE SEQUENCE [LARGE SCALE GENOMIC DNA]</scope>
    <source>
        <strain evidence="2">cv. AL8/78</strain>
    </source>
</reference>
<keyword evidence="2" id="KW-1185">Reference proteome</keyword>
<reference evidence="2" key="2">
    <citation type="journal article" date="2017" name="Nat. Plants">
        <title>The Aegilops tauschii genome reveals multiple impacts of transposons.</title>
        <authorList>
            <person name="Zhao G."/>
            <person name="Zou C."/>
            <person name="Li K."/>
            <person name="Wang K."/>
            <person name="Li T."/>
            <person name="Gao L."/>
            <person name="Zhang X."/>
            <person name="Wang H."/>
            <person name="Yang Z."/>
            <person name="Liu X."/>
            <person name="Jiang W."/>
            <person name="Mao L."/>
            <person name="Kong X."/>
            <person name="Jiao Y."/>
            <person name="Jia J."/>
        </authorList>
    </citation>
    <scope>NUCLEOTIDE SEQUENCE [LARGE SCALE GENOMIC DNA]</scope>
    <source>
        <strain evidence="2">cv. AL8/78</strain>
    </source>
</reference>
<reference evidence="1" key="3">
    <citation type="journal article" date="2017" name="Nature">
        <title>Genome sequence of the progenitor of the wheat D genome Aegilops tauschii.</title>
        <authorList>
            <person name="Luo M.C."/>
            <person name="Gu Y.Q."/>
            <person name="Puiu D."/>
            <person name="Wang H."/>
            <person name="Twardziok S.O."/>
            <person name="Deal K.R."/>
            <person name="Huo N."/>
            <person name="Zhu T."/>
            <person name="Wang L."/>
            <person name="Wang Y."/>
            <person name="McGuire P.E."/>
            <person name="Liu S."/>
            <person name="Long H."/>
            <person name="Ramasamy R.K."/>
            <person name="Rodriguez J.C."/>
            <person name="Van S.L."/>
            <person name="Yuan L."/>
            <person name="Wang Z."/>
            <person name="Xia Z."/>
            <person name="Xiao L."/>
            <person name="Anderson O.D."/>
            <person name="Ouyang S."/>
            <person name="Liang Y."/>
            <person name="Zimin A.V."/>
            <person name="Pertea G."/>
            <person name="Qi P."/>
            <person name="Bennetzen J.L."/>
            <person name="Dai X."/>
            <person name="Dawson M.W."/>
            <person name="Muller H.G."/>
            <person name="Kugler K."/>
            <person name="Rivarola-Duarte L."/>
            <person name="Spannagl M."/>
            <person name="Mayer K.F.X."/>
            <person name="Lu F.H."/>
            <person name="Bevan M.W."/>
            <person name="Leroy P."/>
            <person name="Li P."/>
            <person name="You F.M."/>
            <person name="Sun Q."/>
            <person name="Liu Z."/>
            <person name="Lyons E."/>
            <person name="Wicker T."/>
            <person name="Salzberg S.L."/>
            <person name="Devos K.M."/>
            <person name="Dvorak J."/>
        </authorList>
    </citation>
    <scope>NUCLEOTIDE SEQUENCE [LARGE SCALE GENOMIC DNA]</scope>
    <source>
        <strain evidence="1">cv. AL8/78</strain>
    </source>
</reference>